<gene>
    <name evidence="2" type="ORF">NDU88_004358</name>
</gene>
<name>A0AAV7LHU3_PLEWA</name>
<accession>A0AAV7LHU3</accession>
<organism evidence="2 3">
    <name type="scientific">Pleurodeles waltl</name>
    <name type="common">Iberian ribbed newt</name>
    <dbReference type="NCBI Taxonomy" id="8319"/>
    <lineage>
        <taxon>Eukaryota</taxon>
        <taxon>Metazoa</taxon>
        <taxon>Chordata</taxon>
        <taxon>Craniata</taxon>
        <taxon>Vertebrata</taxon>
        <taxon>Euteleostomi</taxon>
        <taxon>Amphibia</taxon>
        <taxon>Batrachia</taxon>
        <taxon>Caudata</taxon>
        <taxon>Salamandroidea</taxon>
        <taxon>Salamandridae</taxon>
        <taxon>Pleurodelinae</taxon>
        <taxon>Pleurodeles</taxon>
    </lineage>
</organism>
<protein>
    <submittedName>
        <fullName evidence="2">Uncharacterized protein</fullName>
    </submittedName>
</protein>
<dbReference type="Proteomes" id="UP001066276">
    <property type="component" value="Chromosome 11"/>
</dbReference>
<evidence type="ECO:0000313" key="3">
    <source>
        <dbReference type="Proteomes" id="UP001066276"/>
    </source>
</evidence>
<feature type="region of interest" description="Disordered" evidence="1">
    <location>
        <begin position="30"/>
        <end position="78"/>
    </location>
</feature>
<keyword evidence="3" id="KW-1185">Reference proteome</keyword>
<evidence type="ECO:0000256" key="1">
    <source>
        <dbReference type="SAM" id="MobiDB-lite"/>
    </source>
</evidence>
<proteinExistence type="predicted"/>
<dbReference type="EMBL" id="JANPWB010000015">
    <property type="protein sequence ID" value="KAJ1091231.1"/>
    <property type="molecule type" value="Genomic_DNA"/>
</dbReference>
<sequence length="117" mass="12248">MPARCFDSPLDSAVLAVCRGSVPACVSVRSAQAPAPAAPDPGGGRGSCAAERGRTARSRREKSRSGEQKQGIGSRAPFTFASPLRFRLLDAQARRGRAGAQCARFTSCGGDSPRRRS</sequence>
<dbReference type="AlphaFoldDB" id="A0AAV7LHU3"/>
<reference evidence="2" key="1">
    <citation type="journal article" date="2022" name="bioRxiv">
        <title>Sequencing and chromosome-scale assembly of the giantPleurodeles waltlgenome.</title>
        <authorList>
            <person name="Brown T."/>
            <person name="Elewa A."/>
            <person name="Iarovenko S."/>
            <person name="Subramanian E."/>
            <person name="Araus A.J."/>
            <person name="Petzold A."/>
            <person name="Susuki M."/>
            <person name="Suzuki K.-i.T."/>
            <person name="Hayashi T."/>
            <person name="Toyoda A."/>
            <person name="Oliveira C."/>
            <person name="Osipova E."/>
            <person name="Leigh N.D."/>
            <person name="Simon A."/>
            <person name="Yun M.H."/>
        </authorList>
    </citation>
    <scope>NUCLEOTIDE SEQUENCE</scope>
    <source>
        <strain evidence="2">20211129_DDA</strain>
        <tissue evidence="2">Liver</tissue>
    </source>
</reference>
<evidence type="ECO:0000313" key="2">
    <source>
        <dbReference type="EMBL" id="KAJ1091231.1"/>
    </source>
</evidence>
<feature type="region of interest" description="Disordered" evidence="1">
    <location>
        <begin position="95"/>
        <end position="117"/>
    </location>
</feature>
<comment type="caution">
    <text evidence="2">The sequence shown here is derived from an EMBL/GenBank/DDBJ whole genome shotgun (WGS) entry which is preliminary data.</text>
</comment>